<evidence type="ECO:0000256" key="1">
    <source>
        <dbReference type="ARBA" id="ARBA00004479"/>
    </source>
</evidence>
<comment type="catalytic activity">
    <reaction evidence="16 17">
        <text>L-seryl-[protein] + ATP = O-phospho-L-seryl-[protein] + ADP + H(+)</text>
        <dbReference type="Rhea" id="RHEA:17989"/>
        <dbReference type="Rhea" id="RHEA-COMP:9863"/>
        <dbReference type="Rhea" id="RHEA-COMP:11604"/>
        <dbReference type="ChEBI" id="CHEBI:15378"/>
        <dbReference type="ChEBI" id="CHEBI:29999"/>
        <dbReference type="ChEBI" id="CHEBI:30616"/>
        <dbReference type="ChEBI" id="CHEBI:83421"/>
        <dbReference type="ChEBI" id="CHEBI:456216"/>
        <dbReference type="EC" id="2.7.11.1"/>
    </reaction>
</comment>
<proteinExistence type="inferred from homology"/>
<evidence type="ECO:0000256" key="2">
    <source>
        <dbReference type="ARBA" id="ARBA00022527"/>
    </source>
</evidence>
<dbReference type="Gene3D" id="2.90.10.10">
    <property type="entry name" value="Bulb-type lectin domain"/>
    <property type="match status" value="1"/>
</dbReference>
<dbReference type="Pfam" id="PF00954">
    <property type="entry name" value="S_locus_glycop"/>
    <property type="match status" value="1"/>
</dbReference>
<evidence type="ECO:0000256" key="15">
    <source>
        <dbReference type="ARBA" id="ARBA00047899"/>
    </source>
</evidence>
<dbReference type="Pfam" id="PF00069">
    <property type="entry name" value="Pkinase"/>
    <property type="match status" value="1"/>
</dbReference>
<evidence type="ECO:0000256" key="8">
    <source>
        <dbReference type="ARBA" id="ARBA00022777"/>
    </source>
</evidence>
<evidence type="ECO:0000256" key="7">
    <source>
        <dbReference type="ARBA" id="ARBA00022741"/>
    </source>
</evidence>
<dbReference type="PROSITE" id="PS50011">
    <property type="entry name" value="PROTEIN_KINASE_DOM"/>
    <property type="match status" value="1"/>
</dbReference>
<dbReference type="InterPro" id="IPR017441">
    <property type="entry name" value="Protein_kinase_ATP_BS"/>
</dbReference>
<keyword evidence="5" id="KW-0812">Transmembrane</keyword>
<evidence type="ECO:0000313" key="18">
    <source>
        <dbReference type="EMBL" id="KAE9617778.1"/>
    </source>
</evidence>
<keyword evidence="4 17" id="KW-0808">Transferase</keyword>
<dbReference type="PANTHER" id="PTHR47974:SF3">
    <property type="entry name" value="RECEPTOR-LIKE SERINE_THREONINE-PROTEIN KINASE"/>
    <property type="match status" value="1"/>
</dbReference>
<reference evidence="19" key="1">
    <citation type="journal article" date="2020" name="Nat. Commun.">
        <title>Genome sequence of the cluster root forming white lupin.</title>
        <authorList>
            <person name="Hufnagel B."/>
            <person name="Marques A."/>
            <person name="Soriano A."/>
            <person name="Marques L."/>
            <person name="Divol F."/>
            <person name="Doumas P."/>
            <person name="Sallet E."/>
            <person name="Mancinotti D."/>
            <person name="Carrere S."/>
            <person name="Marande W."/>
            <person name="Arribat S."/>
            <person name="Keller J."/>
            <person name="Huneau C."/>
            <person name="Blein T."/>
            <person name="Aime D."/>
            <person name="Laguerre M."/>
            <person name="Taylor J."/>
            <person name="Schubert V."/>
            <person name="Nelson M."/>
            <person name="Geu-Flores F."/>
            <person name="Crespi M."/>
            <person name="Gallardo-Guerrero K."/>
            <person name="Delaux P.-M."/>
            <person name="Salse J."/>
            <person name="Berges H."/>
            <person name="Guyot R."/>
            <person name="Gouzy J."/>
            <person name="Peret B."/>
        </authorList>
    </citation>
    <scope>NUCLEOTIDE SEQUENCE [LARGE SCALE GENOMIC DNA]</scope>
    <source>
        <strain evidence="19">cv. Amiga</strain>
    </source>
</reference>
<keyword evidence="13" id="KW-0675">Receptor</keyword>
<dbReference type="Pfam" id="PF01453">
    <property type="entry name" value="B_lectin"/>
    <property type="match status" value="1"/>
</dbReference>
<dbReference type="SUPFAM" id="SSF51110">
    <property type="entry name" value="alpha-D-mannose-specific plant lectins"/>
    <property type="match status" value="1"/>
</dbReference>
<accession>A0A6A4QTP9</accession>
<evidence type="ECO:0000256" key="10">
    <source>
        <dbReference type="ARBA" id="ARBA00022989"/>
    </source>
</evidence>
<keyword evidence="19" id="KW-1185">Reference proteome</keyword>
<evidence type="ECO:0000256" key="17">
    <source>
        <dbReference type="PIRNR" id="PIRNR000641"/>
    </source>
</evidence>
<evidence type="ECO:0000256" key="14">
    <source>
        <dbReference type="ARBA" id="ARBA00023180"/>
    </source>
</evidence>
<evidence type="ECO:0000313" key="19">
    <source>
        <dbReference type="Proteomes" id="UP000447434"/>
    </source>
</evidence>
<dbReference type="GO" id="GO:0005524">
    <property type="term" value="F:ATP binding"/>
    <property type="evidence" value="ECO:0007669"/>
    <property type="project" value="UniProtKB-UniRule"/>
</dbReference>
<dbReference type="FunFam" id="1.10.510.10:FF:000384">
    <property type="entry name" value="G-type lectin S-receptor-like serine/threonine-protein kinase"/>
    <property type="match status" value="1"/>
</dbReference>
<dbReference type="CDD" id="cd01098">
    <property type="entry name" value="PAN_AP_plant"/>
    <property type="match status" value="1"/>
</dbReference>
<dbReference type="InterPro" id="IPR000858">
    <property type="entry name" value="S_locus_glycoprot_dom"/>
</dbReference>
<keyword evidence="9 17" id="KW-0067">ATP-binding</keyword>
<dbReference type="AlphaFoldDB" id="A0A6A4QTP9"/>
<dbReference type="FunFam" id="3.30.200.20:FF:000059">
    <property type="entry name" value="S-receptor-like serine/threonine-protein kinase"/>
    <property type="match status" value="1"/>
</dbReference>
<evidence type="ECO:0000256" key="9">
    <source>
        <dbReference type="ARBA" id="ARBA00022840"/>
    </source>
</evidence>
<evidence type="ECO:0000256" key="3">
    <source>
        <dbReference type="ARBA" id="ARBA00022536"/>
    </source>
</evidence>
<dbReference type="GO" id="GO:0016020">
    <property type="term" value="C:membrane"/>
    <property type="evidence" value="ECO:0007669"/>
    <property type="project" value="UniProtKB-SubCell"/>
</dbReference>
<keyword evidence="8 17" id="KW-0418">Kinase</keyword>
<evidence type="ECO:0000256" key="4">
    <source>
        <dbReference type="ARBA" id="ARBA00022679"/>
    </source>
</evidence>
<keyword evidence="10" id="KW-1133">Transmembrane helix</keyword>
<dbReference type="InterPro" id="IPR024171">
    <property type="entry name" value="SRK-like_kinase"/>
</dbReference>
<keyword evidence="14" id="KW-0325">Glycoprotein</keyword>
<dbReference type="PIRSF" id="PIRSF000641">
    <property type="entry name" value="SRK"/>
    <property type="match status" value="1"/>
</dbReference>
<sequence>MNMAFSLSLFLVIFLFSFQYSYSYLSSLIMGSSLLVEKYKEHIIVSQNGMFYAGFYAIGENAYSFVICVNESHHNNAAATIVWMANRDEPINGRRSKLTLSHNGNLDLVDAGEFNIWSSETVSNGIVELCLRNDGNLVLYELEGNILWQSFDHPTNTLLPGQILTRHTKLVSSRSESNHSFGFYKLSFDDQNLLSLIYDGPDVSSTYWPDPKLLSLKSGRFTYNITRIALLNSLGYFTSSDNFTVTTSDYGIMIQRRLTLDSDGNLRVYSLNNVSNKWYISWQAISDSCEIHGICGANSTCSYDPKNGKNCSCLQGYKVNNYSDWSYGCKPVVPFTCTTRNDSMFLEMPHISTWGYDIFVNNITLNGCENLCLKDCNCIGFEFIYDEKEGYFKCYTKKQFLNGQDSPHVRYSTYLRLHKGDKVSSEESVRANDHLCEVKIERVYLKNHATGFVKFILWIAIAIGAFEVICILEIWCFTVLTRRMSLSSSSSTEQDGYHINTFGFRKYSYSELRSATNGFSEEIGRGGGGVVYKGILIDQRHAAIKRLNEANQGEGEFLAELSLIGRLNHMNLIEMWGYCAEGKHRILVYEYMENGSLAENLSSNKLDWSKRYNIALGTARVLAYLHEECLEWILHCDIKPENILLDSNFQPKVADFGLSKLLSRNNLNNASFSMIRGTRGYMAPEWVFNLTITSKVDVYSYGIVLLEMVTGRSPRMDMEIVDGAEVYNGRLVTWVRDKRRSISWVEQIIDPAIGPNYDLRKMEILARVALDCVEEEKDSRPTMSQVVEMLQSHESDPQ</sequence>
<keyword evidence="11" id="KW-0472">Membrane</keyword>
<dbReference type="GO" id="GO:0048544">
    <property type="term" value="P:recognition of pollen"/>
    <property type="evidence" value="ECO:0007669"/>
    <property type="project" value="InterPro"/>
</dbReference>
<organism evidence="18 19">
    <name type="scientific">Lupinus albus</name>
    <name type="common">White lupine</name>
    <name type="synonym">Lupinus termis</name>
    <dbReference type="NCBI Taxonomy" id="3870"/>
    <lineage>
        <taxon>Eukaryota</taxon>
        <taxon>Viridiplantae</taxon>
        <taxon>Streptophyta</taxon>
        <taxon>Embryophyta</taxon>
        <taxon>Tracheophyta</taxon>
        <taxon>Spermatophyta</taxon>
        <taxon>Magnoliopsida</taxon>
        <taxon>eudicotyledons</taxon>
        <taxon>Gunneridae</taxon>
        <taxon>Pentapetalae</taxon>
        <taxon>rosids</taxon>
        <taxon>fabids</taxon>
        <taxon>Fabales</taxon>
        <taxon>Fabaceae</taxon>
        <taxon>Papilionoideae</taxon>
        <taxon>50 kb inversion clade</taxon>
        <taxon>genistoids sensu lato</taxon>
        <taxon>core genistoids</taxon>
        <taxon>Genisteae</taxon>
        <taxon>Lupinus</taxon>
    </lineage>
</organism>
<evidence type="ECO:0000256" key="13">
    <source>
        <dbReference type="ARBA" id="ARBA00023170"/>
    </source>
</evidence>
<dbReference type="Proteomes" id="UP000447434">
    <property type="component" value="Chromosome 3"/>
</dbReference>
<dbReference type="CDD" id="cd14066">
    <property type="entry name" value="STKc_IRAK"/>
    <property type="match status" value="1"/>
</dbReference>
<dbReference type="PANTHER" id="PTHR47974">
    <property type="entry name" value="OS07G0415500 PROTEIN"/>
    <property type="match status" value="1"/>
</dbReference>
<dbReference type="OrthoDB" id="619632at2759"/>
<dbReference type="InterPro" id="IPR000719">
    <property type="entry name" value="Prot_kinase_dom"/>
</dbReference>
<gene>
    <name evidence="18" type="ORF">Lalb_Chr03g0039001</name>
</gene>
<dbReference type="Gene3D" id="3.30.200.20">
    <property type="entry name" value="Phosphorylase Kinase, domain 1"/>
    <property type="match status" value="1"/>
</dbReference>
<evidence type="ECO:0000256" key="6">
    <source>
        <dbReference type="ARBA" id="ARBA00022729"/>
    </source>
</evidence>
<comment type="caution">
    <text evidence="18">The sequence shown here is derived from an EMBL/GenBank/DDBJ whole genome shotgun (WGS) entry which is preliminary data.</text>
</comment>
<dbReference type="CDD" id="cd00028">
    <property type="entry name" value="B_lectin"/>
    <property type="match status" value="1"/>
</dbReference>
<dbReference type="PROSITE" id="PS00107">
    <property type="entry name" value="PROTEIN_KINASE_ATP"/>
    <property type="match status" value="1"/>
</dbReference>
<protein>
    <recommendedName>
        <fullName evidence="17">Receptor-like serine/threonine-protein kinase</fullName>
        <ecNumber evidence="17">2.7.11.1</ecNumber>
    </recommendedName>
</protein>
<evidence type="ECO:0000256" key="12">
    <source>
        <dbReference type="ARBA" id="ARBA00023157"/>
    </source>
</evidence>
<dbReference type="SUPFAM" id="SSF56112">
    <property type="entry name" value="Protein kinase-like (PK-like)"/>
    <property type="match status" value="1"/>
</dbReference>
<dbReference type="GO" id="GO:0004674">
    <property type="term" value="F:protein serine/threonine kinase activity"/>
    <property type="evidence" value="ECO:0007669"/>
    <property type="project" value="UniProtKB-KW"/>
</dbReference>
<keyword evidence="12" id="KW-1015">Disulfide bond</keyword>
<comment type="catalytic activity">
    <reaction evidence="15 17">
        <text>L-threonyl-[protein] + ATP = O-phospho-L-threonyl-[protein] + ADP + H(+)</text>
        <dbReference type="Rhea" id="RHEA:46608"/>
        <dbReference type="Rhea" id="RHEA-COMP:11060"/>
        <dbReference type="Rhea" id="RHEA-COMP:11605"/>
        <dbReference type="ChEBI" id="CHEBI:15378"/>
        <dbReference type="ChEBI" id="CHEBI:30013"/>
        <dbReference type="ChEBI" id="CHEBI:30616"/>
        <dbReference type="ChEBI" id="CHEBI:61977"/>
        <dbReference type="ChEBI" id="CHEBI:456216"/>
        <dbReference type="EC" id="2.7.11.1"/>
    </reaction>
</comment>
<evidence type="ECO:0000256" key="11">
    <source>
        <dbReference type="ARBA" id="ARBA00023136"/>
    </source>
</evidence>
<dbReference type="SMART" id="SM00220">
    <property type="entry name" value="S_TKc"/>
    <property type="match status" value="1"/>
</dbReference>
<comment type="subcellular location">
    <subcellularLocation>
        <location evidence="1">Membrane</location>
        <topology evidence="1">Single-pass type I membrane protein</topology>
    </subcellularLocation>
</comment>
<keyword evidence="3" id="KW-0245">EGF-like domain</keyword>
<evidence type="ECO:0000256" key="5">
    <source>
        <dbReference type="ARBA" id="ARBA00022692"/>
    </source>
</evidence>
<comment type="similarity">
    <text evidence="17">Belongs to the protein kinase superfamily. Ser/Thr protein kinase family.</text>
</comment>
<dbReference type="EMBL" id="WOCE01000003">
    <property type="protein sequence ID" value="KAE9617778.1"/>
    <property type="molecule type" value="Genomic_DNA"/>
</dbReference>
<evidence type="ECO:0000256" key="16">
    <source>
        <dbReference type="ARBA" id="ARBA00048679"/>
    </source>
</evidence>
<dbReference type="EC" id="2.7.11.1" evidence="17"/>
<dbReference type="PROSITE" id="PS00108">
    <property type="entry name" value="PROTEIN_KINASE_ST"/>
    <property type="match status" value="1"/>
</dbReference>
<dbReference type="InterPro" id="IPR036426">
    <property type="entry name" value="Bulb-type_lectin_dom_sf"/>
</dbReference>
<keyword evidence="7 17" id="KW-0547">Nucleotide-binding</keyword>
<dbReference type="InterPro" id="IPR011009">
    <property type="entry name" value="Kinase-like_dom_sf"/>
</dbReference>
<keyword evidence="2 17" id="KW-0723">Serine/threonine-protein kinase</keyword>
<dbReference type="Gene3D" id="1.10.510.10">
    <property type="entry name" value="Transferase(Phosphotransferase) domain 1"/>
    <property type="match status" value="1"/>
</dbReference>
<dbReference type="InterPro" id="IPR008271">
    <property type="entry name" value="Ser/Thr_kinase_AS"/>
</dbReference>
<name>A0A6A4QTP9_LUPAL</name>
<dbReference type="InterPro" id="IPR001480">
    <property type="entry name" value="Bulb-type_lectin_dom"/>
</dbReference>
<dbReference type="PROSITE" id="PS50927">
    <property type="entry name" value="BULB_LECTIN"/>
    <property type="match status" value="1"/>
</dbReference>
<dbReference type="SMART" id="SM00108">
    <property type="entry name" value="B_lectin"/>
    <property type="match status" value="1"/>
</dbReference>
<keyword evidence="6" id="KW-0732">Signal</keyword>